<dbReference type="KEGG" id="mfk:E2N92_12265"/>
<proteinExistence type="predicted"/>
<dbReference type="AlphaFoldDB" id="A0A8G1EHE7"/>
<protein>
    <submittedName>
        <fullName evidence="2">Uncharacterized protein</fullName>
    </submittedName>
</protein>
<reference evidence="2" key="2">
    <citation type="submission" date="2019-03" db="EMBL/GenBank/DDBJ databases">
        <authorList>
            <person name="Chen S.-C."/>
            <person name="Wu S.-Y."/>
            <person name="Lai M.-C."/>
        </authorList>
    </citation>
    <scope>NUCLEOTIDE SEQUENCE</scope>
    <source>
        <strain evidence="2">ML15</strain>
    </source>
</reference>
<gene>
    <name evidence="2" type="ORF">E2N92_12265</name>
</gene>
<evidence type="ECO:0000313" key="2">
    <source>
        <dbReference type="EMBL" id="QYZ80146.1"/>
    </source>
</evidence>
<accession>A0A8G1EHE7</accession>
<reference evidence="2" key="1">
    <citation type="journal article" date="2005" name="Int. J. Syst. Evol. Microbiol.">
        <title>Methanofollis formosanus sp. nov., isolated from a fish pond.</title>
        <authorList>
            <person name="Wu S.Y."/>
            <person name="Chen S.C."/>
            <person name="Lai M.C."/>
        </authorList>
    </citation>
    <scope>NUCLEOTIDE SEQUENCE</scope>
    <source>
        <strain evidence="2">ML15</strain>
    </source>
</reference>
<dbReference type="EMBL" id="CP037968">
    <property type="protein sequence ID" value="QYZ80146.1"/>
    <property type="molecule type" value="Genomic_DNA"/>
</dbReference>
<organism evidence="2 3">
    <name type="scientific">Methanofollis formosanus</name>
    <dbReference type="NCBI Taxonomy" id="299308"/>
    <lineage>
        <taxon>Archaea</taxon>
        <taxon>Methanobacteriati</taxon>
        <taxon>Methanobacteriota</taxon>
        <taxon>Stenosarchaea group</taxon>
        <taxon>Methanomicrobia</taxon>
        <taxon>Methanomicrobiales</taxon>
        <taxon>Methanomicrobiaceae</taxon>
        <taxon>Methanofollis</taxon>
    </lineage>
</organism>
<dbReference type="Proteomes" id="UP000826709">
    <property type="component" value="Chromosome"/>
</dbReference>
<feature type="region of interest" description="Disordered" evidence="1">
    <location>
        <begin position="1"/>
        <end position="25"/>
    </location>
</feature>
<dbReference type="RefSeq" id="WP_220681457.1">
    <property type="nucleotide sequence ID" value="NZ_CP037968.1"/>
</dbReference>
<keyword evidence="3" id="KW-1185">Reference proteome</keyword>
<feature type="region of interest" description="Disordered" evidence="1">
    <location>
        <begin position="44"/>
        <end position="78"/>
    </location>
</feature>
<sequence>MKSDPYPMPGEFGRTSTAQAPDESLAEWAERGGPHLRKILEGALCSSSVPKTPAPTPADDKTIPKYPKRTGGPPSRRSLLARLRDYDEWPEDEGYDDDDGEGYDETVGSMGYGSFWYENYDEIYDSMASR</sequence>
<evidence type="ECO:0000313" key="3">
    <source>
        <dbReference type="Proteomes" id="UP000826709"/>
    </source>
</evidence>
<name>A0A8G1EHE7_9EURY</name>
<evidence type="ECO:0000256" key="1">
    <source>
        <dbReference type="SAM" id="MobiDB-lite"/>
    </source>
</evidence>